<dbReference type="EMBL" id="NCKU01007552">
    <property type="protein sequence ID" value="RWS02554.1"/>
    <property type="molecule type" value="Genomic_DNA"/>
</dbReference>
<dbReference type="Pfam" id="PF13516">
    <property type="entry name" value="LRR_6"/>
    <property type="match status" value="2"/>
</dbReference>
<dbReference type="AlphaFoldDB" id="A0A3S3PQQ9"/>
<dbReference type="SUPFAM" id="SSF52047">
    <property type="entry name" value="RNI-like"/>
    <property type="match status" value="1"/>
</dbReference>
<reference evidence="2" key="2">
    <citation type="submission" date="2018-11" db="EMBL/GenBank/DDBJ databases">
        <title>Trombidioid mite genomics.</title>
        <authorList>
            <person name="Dong X."/>
        </authorList>
    </citation>
    <scope>NUCLEOTIDE SEQUENCE</scope>
    <source>
        <strain evidence="2">UoL-WK</strain>
    </source>
</reference>
<dbReference type="OrthoDB" id="1708588at2759"/>
<dbReference type="InterPro" id="IPR032675">
    <property type="entry name" value="LRR_dom_sf"/>
</dbReference>
<accession>A0A3S3PQQ9</accession>
<reference evidence="2 3" key="1">
    <citation type="journal article" date="2018" name="Gigascience">
        <title>Genomes of trombidid mites reveal novel predicted allergens and laterally-transferred genes associated with secondary metabolism.</title>
        <authorList>
            <person name="Dong X."/>
            <person name="Chaisiri K."/>
            <person name="Xia D."/>
            <person name="Armstrong S.D."/>
            <person name="Fang Y."/>
            <person name="Donnelly M.J."/>
            <person name="Kadowaki T."/>
            <person name="McGarry J.W."/>
            <person name="Darby A.C."/>
            <person name="Makepeace B.L."/>
        </authorList>
    </citation>
    <scope>NUCLEOTIDE SEQUENCE [LARGE SCALE GENOMIC DNA]</scope>
    <source>
        <strain evidence="2">UoL-WK</strain>
    </source>
</reference>
<evidence type="ECO:0000313" key="2">
    <source>
        <dbReference type="EMBL" id="RWS06362.1"/>
    </source>
</evidence>
<dbReference type="Proteomes" id="UP000285301">
    <property type="component" value="Unassembled WGS sequence"/>
</dbReference>
<comment type="caution">
    <text evidence="2">The sequence shown here is derived from an EMBL/GenBank/DDBJ whole genome shotgun (WGS) entry which is preliminary data.</text>
</comment>
<name>A0A3S3PQQ9_9ACAR</name>
<sequence length="223" mass="26000">MNKKHHEKSLSQKLTEILKAEKPISVNYYNALSKRYDFSPGGIRRWFTRKEYSYRRQSQLFIPERHGILGPDLAVAHFLLHRKGKVKFKGDPEWHTDYKKLPIKFEKDYHVSAIDAQNTGLLYEGVDNLTNLKHLEELNVAHNKDLDDWFCDKISRLFRHSQALRKLDLTGCKRISENGIIALFFIPSLREIIISGTKAAEYDQLELLTILFNDVNPECSIIT</sequence>
<gene>
    <name evidence="1" type="ORF">B4U79_05595</name>
    <name evidence="2" type="ORF">B4U79_13572</name>
</gene>
<keyword evidence="3" id="KW-1185">Reference proteome</keyword>
<organism evidence="2 3">
    <name type="scientific">Dinothrombium tinctorium</name>
    <dbReference type="NCBI Taxonomy" id="1965070"/>
    <lineage>
        <taxon>Eukaryota</taxon>
        <taxon>Metazoa</taxon>
        <taxon>Ecdysozoa</taxon>
        <taxon>Arthropoda</taxon>
        <taxon>Chelicerata</taxon>
        <taxon>Arachnida</taxon>
        <taxon>Acari</taxon>
        <taxon>Acariformes</taxon>
        <taxon>Trombidiformes</taxon>
        <taxon>Prostigmata</taxon>
        <taxon>Anystina</taxon>
        <taxon>Parasitengona</taxon>
        <taxon>Trombidioidea</taxon>
        <taxon>Trombidiidae</taxon>
        <taxon>Dinothrombium</taxon>
    </lineage>
</organism>
<evidence type="ECO:0000313" key="3">
    <source>
        <dbReference type="Proteomes" id="UP000285301"/>
    </source>
</evidence>
<evidence type="ECO:0000313" key="1">
    <source>
        <dbReference type="EMBL" id="RWS02554.1"/>
    </source>
</evidence>
<proteinExistence type="predicted"/>
<dbReference type="EMBL" id="NCKU01004158">
    <property type="protein sequence ID" value="RWS06362.1"/>
    <property type="molecule type" value="Genomic_DNA"/>
</dbReference>
<dbReference type="InterPro" id="IPR001611">
    <property type="entry name" value="Leu-rich_rpt"/>
</dbReference>
<dbReference type="Gene3D" id="3.80.10.10">
    <property type="entry name" value="Ribonuclease Inhibitor"/>
    <property type="match status" value="1"/>
</dbReference>
<protein>
    <submittedName>
        <fullName evidence="2">Atp synthase subunit s-like protein</fullName>
    </submittedName>
</protein>
<dbReference type="STRING" id="1965070.A0A3S3PQQ9"/>